<dbReference type="GO" id="GO:0016301">
    <property type="term" value="F:kinase activity"/>
    <property type="evidence" value="ECO:0007669"/>
    <property type="project" value="UniProtKB-KW"/>
</dbReference>
<protein>
    <submittedName>
        <fullName evidence="2">Putative L-type lectin-domain containing receptor kinase S.7</fullName>
    </submittedName>
</protein>
<keyword evidence="2" id="KW-0418">Kinase</keyword>
<dbReference type="Gene3D" id="3.30.200.20">
    <property type="entry name" value="Phosphorylase Kinase, domain 1"/>
    <property type="match status" value="1"/>
</dbReference>
<keyword evidence="2" id="KW-0808">Transferase</keyword>
<reference evidence="2" key="1">
    <citation type="submission" date="2015-07" db="EMBL/GenBank/DDBJ databases">
        <title>Transcriptome Assembly of Anthurium amnicola.</title>
        <authorList>
            <person name="Suzuki J."/>
        </authorList>
    </citation>
    <scope>NUCLEOTIDE SEQUENCE</scope>
</reference>
<organism evidence="2">
    <name type="scientific">Anthurium amnicola</name>
    <dbReference type="NCBI Taxonomy" id="1678845"/>
    <lineage>
        <taxon>Eukaryota</taxon>
        <taxon>Viridiplantae</taxon>
        <taxon>Streptophyta</taxon>
        <taxon>Embryophyta</taxon>
        <taxon>Tracheophyta</taxon>
        <taxon>Spermatophyta</taxon>
        <taxon>Magnoliopsida</taxon>
        <taxon>Liliopsida</taxon>
        <taxon>Araceae</taxon>
        <taxon>Pothoideae</taxon>
        <taxon>Potheae</taxon>
        <taxon>Anthurium</taxon>
    </lineage>
</organism>
<dbReference type="InterPro" id="IPR011009">
    <property type="entry name" value="Kinase-like_dom_sf"/>
</dbReference>
<proteinExistence type="predicted"/>
<evidence type="ECO:0000256" key="1">
    <source>
        <dbReference type="SAM" id="MobiDB-lite"/>
    </source>
</evidence>
<dbReference type="SUPFAM" id="SSF56112">
    <property type="entry name" value="Protein kinase-like (PK-like)"/>
    <property type="match status" value="1"/>
</dbReference>
<gene>
    <name evidence="2" type="primary">LECRKS7_4</name>
    <name evidence="2" type="ORF">g.129600</name>
</gene>
<sequence length="258" mass="27076">MGCFRAGGIGSEEGEELGDVGRARLAAWCSASSQGTPPGGGDGPGCHGKAVALAKAGRACRRVVVGMRALHLVFLEARRSLSLTLSRRGGRAGSNDDDDDGAGKGRAGNGDPENNKSWLLADAPAEQEGDGADAMADPHSVHSSFRFSFGSLQLEVEPTVLMVSEDEQQPPAAASSSSSSSRDHTLLIKWRRLESLERSISPVTGALVRFSYPEIRSATREFHPGRVLGRGALSRVYRGKVAVGARRGSVVAGKRLQG</sequence>
<name>A0A1D1Y573_9ARAE</name>
<keyword evidence="2" id="KW-0675">Receptor</keyword>
<dbReference type="GO" id="GO:0030246">
    <property type="term" value="F:carbohydrate binding"/>
    <property type="evidence" value="ECO:0007669"/>
    <property type="project" value="UniProtKB-KW"/>
</dbReference>
<dbReference type="AlphaFoldDB" id="A0A1D1Y573"/>
<feature type="non-terminal residue" evidence="2">
    <location>
        <position position="258"/>
    </location>
</feature>
<feature type="region of interest" description="Disordered" evidence="1">
    <location>
        <begin position="85"/>
        <end position="117"/>
    </location>
</feature>
<accession>A0A1D1Y573</accession>
<evidence type="ECO:0000313" key="2">
    <source>
        <dbReference type="EMBL" id="JAT49728.1"/>
    </source>
</evidence>
<keyword evidence="2" id="KW-0430">Lectin</keyword>
<dbReference type="EMBL" id="GDJX01018208">
    <property type="protein sequence ID" value="JAT49728.1"/>
    <property type="molecule type" value="Transcribed_RNA"/>
</dbReference>